<sequence>MAFTSLGIVLISTFTFVLGTFPELQREEETGFPSDFPWAVFLMNIVDNIAICFFIIEYLIRFICAPRKLQFFICPMNIVDLFAILPFFLDLLIGGLQDFHIMGKAGKIVRLVRVMRIMRIFKLVRHFAGLQSLIYTLNQAYKELGLLMLLVGVAVLTFSSLVYFAEKDNPLGAWSFLDSFWWGLMTLTTVGYGDLSPSTFPGKLIGGLCALGGIFILTLPIPIVVNSFASYYKNRLWRNEVAYKKRQRAKKRREMETLMRDNLLNILTVPGSPINCTIAGEEGK</sequence>
<evidence type="ECO:0000256" key="5">
    <source>
        <dbReference type="ARBA" id="ARBA00022692"/>
    </source>
</evidence>
<feature type="transmembrane region" description="Helical" evidence="13">
    <location>
        <begin position="38"/>
        <end position="60"/>
    </location>
</feature>
<evidence type="ECO:0000256" key="6">
    <source>
        <dbReference type="ARBA" id="ARBA00022826"/>
    </source>
</evidence>
<feature type="chain" id="PRO_5005488605" evidence="14">
    <location>
        <begin position="20"/>
        <end position="284"/>
    </location>
</feature>
<keyword evidence="10" id="KW-0406">Ion transport</keyword>
<evidence type="ECO:0000256" key="4">
    <source>
        <dbReference type="ARBA" id="ARBA00022538"/>
    </source>
</evidence>
<dbReference type="FunFam" id="1.10.287.70:FF:000005">
    <property type="entry name" value="potassium voltage-gated channel subfamily G member 1"/>
    <property type="match status" value="1"/>
</dbReference>
<dbReference type="SUPFAM" id="SSF81324">
    <property type="entry name" value="Voltage-gated potassium channels"/>
    <property type="match status" value="1"/>
</dbReference>
<organism evidence="16">
    <name type="scientific">Lepeophtheirus salmonis</name>
    <name type="common">Salmon louse</name>
    <name type="synonym">Caligus salmonis</name>
    <dbReference type="NCBI Taxonomy" id="72036"/>
    <lineage>
        <taxon>Eukaryota</taxon>
        <taxon>Metazoa</taxon>
        <taxon>Ecdysozoa</taxon>
        <taxon>Arthropoda</taxon>
        <taxon>Crustacea</taxon>
        <taxon>Multicrustacea</taxon>
        <taxon>Hexanauplia</taxon>
        <taxon>Copepoda</taxon>
        <taxon>Siphonostomatoida</taxon>
        <taxon>Caligidae</taxon>
        <taxon>Lepeophtheirus</taxon>
    </lineage>
</organism>
<name>A0A0K2UDX0_LEPSM</name>
<evidence type="ECO:0000256" key="8">
    <source>
        <dbReference type="ARBA" id="ARBA00022958"/>
    </source>
</evidence>
<proteinExistence type="predicted"/>
<dbReference type="Pfam" id="PF00520">
    <property type="entry name" value="Ion_trans"/>
    <property type="match status" value="1"/>
</dbReference>
<dbReference type="GO" id="GO:0005251">
    <property type="term" value="F:delayed rectifier potassium channel activity"/>
    <property type="evidence" value="ECO:0007669"/>
    <property type="project" value="TreeGrafter"/>
</dbReference>
<dbReference type="GO" id="GO:0001508">
    <property type="term" value="P:action potential"/>
    <property type="evidence" value="ECO:0007669"/>
    <property type="project" value="TreeGrafter"/>
</dbReference>
<comment type="subcellular location">
    <subcellularLocation>
        <location evidence="1">Cell membrane</location>
        <topology evidence="1">Multi-pass membrane protein</topology>
    </subcellularLocation>
</comment>
<dbReference type="InterPro" id="IPR028325">
    <property type="entry name" value="VG_K_chnl"/>
</dbReference>
<reference evidence="16" key="1">
    <citation type="submission" date="2014-05" db="EMBL/GenBank/DDBJ databases">
        <authorList>
            <person name="Chronopoulou M."/>
        </authorList>
    </citation>
    <scope>NUCLEOTIDE SEQUENCE</scope>
    <source>
        <tissue evidence="16">Whole organism</tissue>
    </source>
</reference>
<evidence type="ECO:0000256" key="14">
    <source>
        <dbReference type="SAM" id="SignalP"/>
    </source>
</evidence>
<feature type="transmembrane region" description="Helical" evidence="13">
    <location>
        <begin position="72"/>
        <end position="93"/>
    </location>
</feature>
<dbReference type="GO" id="GO:0008076">
    <property type="term" value="C:voltage-gated potassium channel complex"/>
    <property type="evidence" value="ECO:0007669"/>
    <property type="project" value="InterPro"/>
</dbReference>
<keyword evidence="5 13" id="KW-0812">Transmembrane</keyword>
<accession>A0A0K2UDX0</accession>
<dbReference type="Gene3D" id="1.20.120.350">
    <property type="entry name" value="Voltage-gated potassium channels. Chain C"/>
    <property type="match status" value="1"/>
</dbReference>
<evidence type="ECO:0000256" key="11">
    <source>
        <dbReference type="ARBA" id="ARBA00023136"/>
    </source>
</evidence>
<dbReference type="PANTHER" id="PTHR11537:SF254">
    <property type="entry name" value="POTASSIUM VOLTAGE-GATED CHANNEL PROTEIN SHAB"/>
    <property type="match status" value="1"/>
</dbReference>
<dbReference type="AlphaFoldDB" id="A0A0K2UDX0"/>
<feature type="domain" description="Ion transport" evidence="15">
    <location>
        <begin position="3"/>
        <end position="234"/>
    </location>
</feature>
<dbReference type="InterPro" id="IPR027359">
    <property type="entry name" value="Volt_channel_dom_sf"/>
</dbReference>
<dbReference type="PRINTS" id="PR01491">
    <property type="entry name" value="KVCHANNEL"/>
</dbReference>
<evidence type="ECO:0000256" key="12">
    <source>
        <dbReference type="ARBA" id="ARBA00023303"/>
    </source>
</evidence>
<keyword evidence="8" id="KW-0630">Potassium</keyword>
<dbReference type="EMBL" id="HACA01018894">
    <property type="protein sequence ID" value="CDW36255.1"/>
    <property type="molecule type" value="Transcribed_RNA"/>
</dbReference>
<evidence type="ECO:0000256" key="10">
    <source>
        <dbReference type="ARBA" id="ARBA00023065"/>
    </source>
</evidence>
<gene>
    <name evidence="16" type="primary">KCNB2</name>
</gene>
<evidence type="ECO:0000313" key="16">
    <source>
        <dbReference type="EMBL" id="CDW36255.1"/>
    </source>
</evidence>
<evidence type="ECO:0000256" key="7">
    <source>
        <dbReference type="ARBA" id="ARBA00022882"/>
    </source>
</evidence>
<keyword evidence="4" id="KW-0633">Potassium transport</keyword>
<keyword evidence="6" id="KW-0631">Potassium channel</keyword>
<keyword evidence="3" id="KW-1003">Cell membrane</keyword>
<keyword evidence="14" id="KW-0732">Signal</keyword>
<dbReference type="InterPro" id="IPR005821">
    <property type="entry name" value="Ion_trans_dom"/>
</dbReference>
<keyword evidence="2" id="KW-0813">Transport</keyword>
<dbReference type="InterPro" id="IPR003968">
    <property type="entry name" value="K_chnl_volt-dep_Kv"/>
</dbReference>
<protein>
    <submittedName>
        <fullName evidence="16">Potassium voltagegated channel, Shabrelated subfamily, member 2 [Tupaia chinensis]</fullName>
    </submittedName>
</protein>
<dbReference type="Gene3D" id="1.10.287.70">
    <property type="match status" value="1"/>
</dbReference>
<dbReference type="PANTHER" id="PTHR11537">
    <property type="entry name" value="VOLTAGE-GATED POTASSIUM CHANNEL"/>
    <property type="match status" value="1"/>
</dbReference>
<evidence type="ECO:0000256" key="3">
    <source>
        <dbReference type="ARBA" id="ARBA00022475"/>
    </source>
</evidence>
<feature type="transmembrane region" description="Helical" evidence="13">
    <location>
        <begin position="144"/>
        <end position="164"/>
    </location>
</feature>
<feature type="transmembrane region" description="Helical" evidence="13">
    <location>
        <begin position="204"/>
        <end position="229"/>
    </location>
</feature>
<keyword evidence="9 13" id="KW-1133">Transmembrane helix</keyword>
<keyword evidence="11 13" id="KW-0472">Membrane</keyword>
<feature type="transmembrane region" description="Helical" evidence="13">
    <location>
        <begin position="171"/>
        <end position="192"/>
    </location>
</feature>
<keyword evidence="7" id="KW-0851">Voltage-gated channel</keyword>
<evidence type="ECO:0000256" key="2">
    <source>
        <dbReference type="ARBA" id="ARBA00022448"/>
    </source>
</evidence>
<evidence type="ECO:0000256" key="9">
    <source>
        <dbReference type="ARBA" id="ARBA00022989"/>
    </source>
</evidence>
<feature type="signal peptide" evidence="14">
    <location>
        <begin position="1"/>
        <end position="19"/>
    </location>
</feature>
<evidence type="ECO:0000259" key="15">
    <source>
        <dbReference type="Pfam" id="PF00520"/>
    </source>
</evidence>
<dbReference type="OrthoDB" id="415460at2759"/>
<evidence type="ECO:0000256" key="13">
    <source>
        <dbReference type="SAM" id="Phobius"/>
    </source>
</evidence>
<evidence type="ECO:0000256" key="1">
    <source>
        <dbReference type="ARBA" id="ARBA00004651"/>
    </source>
</evidence>
<dbReference type="PRINTS" id="PR00169">
    <property type="entry name" value="KCHANNEL"/>
</dbReference>
<keyword evidence="12" id="KW-0407">Ion channel</keyword>